<accession>A0ABT0RGA4</accession>
<dbReference type="PANTHER" id="PTHR22911">
    <property type="entry name" value="ACYL-MALONYL CONDENSING ENZYME-RELATED"/>
    <property type="match status" value="1"/>
</dbReference>
<feature type="transmembrane region" description="Helical" evidence="6">
    <location>
        <begin position="244"/>
        <end position="264"/>
    </location>
</feature>
<feature type="domain" description="EamA" evidence="7">
    <location>
        <begin position="13"/>
        <end position="141"/>
    </location>
</feature>
<name>A0ABT0RGA4_9SPHN</name>
<feature type="transmembrane region" description="Helical" evidence="6">
    <location>
        <begin position="186"/>
        <end position="209"/>
    </location>
</feature>
<evidence type="ECO:0000259" key="7">
    <source>
        <dbReference type="Pfam" id="PF00892"/>
    </source>
</evidence>
<feature type="transmembrane region" description="Helical" evidence="6">
    <location>
        <begin position="12"/>
        <end position="32"/>
    </location>
</feature>
<dbReference type="SUPFAM" id="SSF103481">
    <property type="entry name" value="Multidrug resistance efflux transporter EmrE"/>
    <property type="match status" value="2"/>
</dbReference>
<feature type="transmembrane region" description="Helical" evidence="6">
    <location>
        <begin position="70"/>
        <end position="91"/>
    </location>
</feature>
<feature type="transmembrane region" description="Helical" evidence="6">
    <location>
        <begin position="38"/>
        <end position="58"/>
    </location>
</feature>
<dbReference type="PANTHER" id="PTHR22911:SF6">
    <property type="entry name" value="SOLUTE CARRIER FAMILY 35 MEMBER G1"/>
    <property type="match status" value="1"/>
</dbReference>
<dbReference type="Pfam" id="PF00892">
    <property type="entry name" value="EamA"/>
    <property type="match status" value="2"/>
</dbReference>
<feature type="transmembrane region" description="Helical" evidence="6">
    <location>
        <begin position="151"/>
        <end position="174"/>
    </location>
</feature>
<organism evidence="8 9">
    <name type="scientific">Sphingomonas anseongensis</name>
    <dbReference type="NCBI Taxonomy" id="2908207"/>
    <lineage>
        <taxon>Bacteria</taxon>
        <taxon>Pseudomonadati</taxon>
        <taxon>Pseudomonadota</taxon>
        <taxon>Alphaproteobacteria</taxon>
        <taxon>Sphingomonadales</taxon>
        <taxon>Sphingomonadaceae</taxon>
        <taxon>Sphingomonas</taxon>
    </lineage>
</organism>
<gene>
    <name evidence="8" type="ORF">LZ519_08335</name>
</gene>
<feature type="domain" description="EamA" evidence="7">
    <location>
        <begin position="155"/>
        <end position="287"/>
    </location>
</feature>
<protein>
    <submittedName>
        <fullName evidence="8">DMT family transporter</fullName>
    </submittedName>
</protein>
<evidence type="ECO:0000256" key="4">
    <source>
        <dbReference type="ARBA" id="ARBA00022989"/>
    </source>
</evidence>
<keyword evidence="4 6" id="KW-1133">Transmembrane helix</keyword>
<keyword evidence="3 6" id="KW-0812">Transmembrane</keyword>
<dbReference type="InterPro" id="IPR000620">
    <property type="entry name" value="EamA_dom"/>
</dbReference>
<evidence type="ECO:0000256" key="1">
    <source>
        <dbReference type="ARBA" id="ARBA00004141"/>
    </source>
</evidence>
<proteinExistence type="inferred from homology"/>
<keyword evidence="5 6" id="KW-0472">Membrane</keyword>
<comment type="subcellular location">
    <subcellularLocation>
        <location evidence="1">Membrane</location>
        <topology evidence="1">Multi-pass membrane protein</topology>
    </subcellularLocation>
</comment>
<evidence type="ECO:0000313" key="8">
    <source>
        <dbReference type="EMBL" id="MCL6679315.1"/>
    </source>
</evidence>
<comment type="caution">
    <text evidence="8">The sequence shown here is derived from an EMBL/GenBank/DDBJ whole genome shotgun (WGS) entry which is preliminary data.</text>
</comment>
<dbReference type="Proteomes" id="UP001165343">
    <property type="component" value="Unassembled WGS sequence"/>
</dbReference>
<evidence type="ECO:0000256" key="2">
    <source>
        <dbReference type="ARBA" id="ARBA00009853"/>
    </source>
</evidence>
<comment type="similarity">
    <text evidence="2">Belongs to the drug/metabolite transporter (DMT) superfamily. 10 TMS drug/metabolite exporter (DME) (TC 2.A.7.3) family.</text>
</comment>
<feature type="transmembrane region" description="Helical" evidence="6">
    <location>
        <begin position="215"/>
        <end position="237"/>
    </location>
</feature>
<dbReference type="InterPro" id="IPR037185">
    <property type="entry name" value="EmrE-like"/>
</dbReference>
<evidence type="ECO:0000256" key="3">
    <source>
        <dbReference type="ARBA" id="ARBA00022692"/>
    </source>
</evidence>
<evidence type="ECO:0000256" key="5">
    <source>
        <dbReference type="ARBA" id="ARBA00023136"/>
    </source>
</evidence>
<reference evidence="8" key="1">
    <citation type="submission" date="2022-05" db="EMBL/GenBank/DDBJ databases">
        <authorList>
            <person name="Jo J.-H."/>
            <person name="Im W.-T."/>
        </authorList>
    </citation>
    <scope>NUCLEOTIDE SEQUENCE</scope>
    <source>
        <strain evidence="8">RG327</strain>
    </source>
</reference>
<keyword evidence="9" id="KW-1185">Reference proteome</keyword>
<dbReference type="EMBL" id="JAMGBC010000001">
    <property type="protein sequence ID" value="MCL6679315.1"/>
    <property type="molecule type" value="Genomic_DNA"/>
</dbReference>
<dbReference type="RefSeq" id="WP_249868220.1">
    <property type="nucleotide sequence ID" value="NZ_JAMGBC010000001.1"/>
</dbReference>
<feature type="transmembrane region" description="Helical" evidence="6">
    <location>
        <begin position="270"/>
        <end position="287"/>
    </location>
</feature>
<feature type="transmembrane region" description="Helical" evidence="6">
    <location>
        <begin position="97"/>
        <end position="119"/>
    </location>
</feature>
<feature type="transmembrane region" description="Helical" evidence="6">
    <location>
        <begin position="126"/>
        <end position="145"/>
    </location>
</feature>
<evidence type="ECO:0000256" key="6">
    <source>
        <dbReference type="SAM" id="Phobius"/>
    </source>
</evidence>
<evidence type="ECO:0000313" key="9">
    <source>
        <dbReference type="Proteomes" id="UP001165343"/>
    </source>
</evidence>
<sequence length="301" mass="31788">MNRVAQHPVKAFAVALAAVGILSVMDALMKALVIALGIYAISLWRSVVSLAMASALYLPRRLPWPSRSTLKIHVARAAVVMIMAFLFFWGIGRVPLAQAIALTFIAPLIALVLAALVLGETIGPRSIAGSIAAFAGVVVIVLGQARPELGPGVLLGTVAIIASALCYAVNIVLMRHQALAAKPLEITFFQSLVVTLLWFAVIPFAGLPVWPATVWWGWIALASAMSIAGGLLFAYAYARAEASYLAVTEYSAFLWASVLGWTVFQERLGPYTVAGAVLIVGGCIVASRGKRAVPPEIEVAA</sequence>